<accession>A0A5K3FGG7</accession>
<organism evidence="1">
    <name type="scientific">Mesocestoides corti</name>
    <name type="common">Flatworm</name>
    <dbReference type="NCBI Taxonomy" id="53468"/>
    <lineage>
        <taxon>Eukaryota</taxon>
        <taxon>Metazoa</taxon>
        <taxon>Spiralia</taxon>
        <taxon>Lophotrochozoa</taxon>
        <taxon>Platyhelminthes</taxon>
        <taxon>Cestoda</taxon>
        <taxon>Eucestoda</taxon>
        <taxon>Cyclophyllidea</taxon>
        <taxon>Mesocestoididae</taxon>
        <taxon>Mesocestoides</taxon>
    </lineage>
</organism>
<sequence length="142" mass="16217">NRAGFIDQSQARTTHQAPSIRVHHAGCAAHYRLFLIRVCHWLATYLPRMPLDRREARDCLKPGGPICSRPNPTPLHQHHCIFRVKAKLFPNWSWLLVNTRILARTPSMKCTILPTLKPLPPSHWLAHTHISLATTVTKGPYN</sequence>
<dbReference type="WBParaSite" id="MCU_007194-RA">
    <property type="protein sequence ID" value="MCU_007194-RA"/>
    <property type="gene ID" value="MCU_007194"/>
</dbReference>
<reference evidence="1" key="1">
    <citation type="submission" date="2019-11" db="UniProtKB">
        <authorList>
            <consortium name="WormBaseParasite"/>
        </authorList>
    </citation>
    <scope>IDENTIFICATION</scope>
</reference>
<name>A0A5K3FGG7_MESCO</name>
<evidence type="ECO:0000313" key="1">
    <source>
        <dbReference type="WBParaSite" id="MCU_007194-RA"/>
    </source>
</evidence>
<protein>
    <submittedName>
        <fullName evidence="1">Integron gene cassette protein</fullName>
    </submittedName>
</protein>
<dbReference type="AlphaFoldDB" id="A0A5K3FGG7"/>
<proteinExistence type="predicted"/>